<feature type="transmembrane region" description="Helical" evidence="3">
    <location>
        <begin position="719"/>
        <end position="739"/>
    </location>
</feature>
<feature type="transmembrane region" description="Helical" evidence="3">
    <location>
        <begin position="20"/>
        <end position="38"/>
    </location>
</feature>
<dbReference type="PANTHER" id="PTHR10796">
    <property type="entry name" value="PATCHED-RELATED"/>
    <property type="match status" value="1"/>
</dbReference>
<feature type="compositionally biased region" description="Polar residues" evidence="2">
    <location>
        <begin position="865"/>
        <end position="882"/>
    </location>
</feature>
<dbReference type="Gene3D" id="1.20.1640.10">
    <property type="entry name" value="Multidrug efflux transporter AcrB transmembrane domain"/>
    <property type="match status" value="2"/>
</dbReference>
<feature type="transmembrane region" description="Helical" evidence="3">
    <location>
        <begin position="784"/>
        <end position="810"/>
    </location>
</feature>
<dbReference type="RefSeq" id="XP_031571502.1">
    <property type="nucleotide sequence ID" value="XM_031715642.1"/>
</dbReference>
<feature type="transmembrane region" description="Helical" evidence="3">
    <location>
        <begin position="694"/>
        <end position="712"/>
    </location>
</feature>
<dbReference type="InterPro" id="IPR000731">
    <property type="entry name" value="SSD"/>
</dbReference>
<dbReference type="KEGG" id="aten:116305679"/>
<dbReference type="InterPro" id="IPR053958">
    <property type="entry name" value="HMGCR/SNAP/NPC1-like_SSD"/>
</dbReference>
<feature type="transmembrane region" description="Helical" evidence="3">
    <location>
        <begin position="413"/>
        <end position="441"/>
    </location>
</feature>
<organism evidence="5 6">
    <name type="scientific">Actinia tenebrosa</name>
    <name type="common">Australian red waratah sea anemone</name>
    <dbReference type="NCBI Taxonomy" id="6105"/>
    <lineage>
        <taxon>Eukaryota</taxon>
        <taxon>Metazoa</taxon>
        <taxon>Cnidaria</taxon>
        <taxon>Anthozoa</taxon>
        <taxon>Hexacorallia</taxon>
        <taxon>Actiniaria</taxon>
        <taxon>Actiniidae</taxon>
        <taxon>Actinia</taxon>
    </lineage>
</organism>
<dbReference type="AlphaFoldDB" id="A0A6P8IWQ3"/>
<keyword evidence="3" id="KW-1133">Transmembrane helix</keyword>
<dbReference type="SUPFAM" id="SSF82866">
    <property type="entry name" value="Multidrug efflux transporter AcrB transmembrane domain"/>
    <property type="match status" value="2"/>
</dbReference>
<keyword evidence="3" id="KW-0472">Membrane</keyword>
<feature type="region of interest" description="Disordered" evidence="2">
    <location>
        <begin position="865"/>
        <end position="897"/>
    </location>
</feature>
<feature type="transmembrane region" description="Helical" evidence="3">
    <location>
        <begin position="343"/>
        <end position="364"/>
    </location>
</feature>
<dbReference type="PANTHER" id="PTHR10796:SF92">
    <property type="entry name" value="PATCHED-RELATED, ISOFORM A"/>
    <property type="match status" value="1"/>
</dbReference>
<feature type="domain" description="SSD" evidence="4">
    <location>
        <begin position="283"/>
        <end position="441"/>
    </location>
</feature>
<accession>A0A6P8IWQ3</accession>
<sequence>MEEEKTKSQERSKTCRCSPHSLWVTFSTMYINIISRCFGVLGTVFSRHPCLTLAVSFGFVGLCSVGFYWMNAENRVEKLFIPRDSRAMKDMDKAKINFPMESRIETVIFEPKEPGQYVLSKACLLDVLAVHHEIINTKPYQELCLSQPSTNNSPSFCLFLNPLDLLQFNQSLFSNATRKFEEAFRNKGLMMRNGRPFWYNMRIMFGGLDIDGVSGEMSKIDALQVLYFMKDGKTEPEEEKITNWEKNVVENIEKLGDALSCVKVYVNVQRSLDDAIQESATSDVAFIGINYMLLFSFACFMLGKFRNPLTGHMLLATIGICAVLLGILAGFGFSMFVQTPFTSVVGALPFLVVGIGIDDMFVIIDELDRIGPQLSVTDTVKVVMANSGATITMTTMTDLVAFAVSTWSDLPVIQYFCLYAAMAIFFAYLMIITFFVAMMTFDVRRVKAGRRDCFPVCRVPPPKEGAPAWDEPRTQTSSKLLKAWAKILMRTEVKCIVVLISLGLFGSGIFGALKTNEEFDTRLLAKDGSPYMLFTNAQERYFPLTIEVSIILDTEVNYTSPETQNEIIHLSRIASQNSFYEKTTLSWMETLAAFSKKRGLSLEGKHFMTTLRTFLNISSFAHFREDLRLSDDKRTVRASRILCYMKKSLNSIGQRNAMVTLREDLQNGSLLPAYAISKSFIFFEQYTRILKATIINLVIASIAILLITYPFLVNFSVTIMVFFGFVALVFELFGLMYIWNISLHGVSMIILVMAIGFAVDYSAHIAHAYVMSSKKSAEERVIDALRTLGASVLMGGTTTFIGMIMLAFASSELIRIFFKMFLGIVLLGLLHGLCFLPVYLTIFCRGSSFKTSDVANKIEPDLAESTESAGVTQQPRKNNNVVASYDNPVVTTEQNTA</sequence>
<dbReference type="InterPro" id="IPR051697">
    <property type="entry name" value="Patched_domain-protein"/>
</dbReference>
<feature type="transmembrane region" description="Helical" evidence="3">
    <location>
        <begin position="495"/>
        <end position="513"/>
    </location>
</feature>
<reference evidence="6" key="1">
    <citation type="submission" date="2025-08" db="UniProtKB">
        <authorList>
            <consortium name="RefSeq"/>
        </authorList>
    </citation>
    <scope>IDENTIFICATION</scope>
    <source>
        <tissue evidence="6">Tentacle</tissue>
    </source>
</reference>
<evidence type="ECO:0000259" key="4">
    <source>
        <dbReference type="PROSITE" id="PS50156"/>
    </source>
</evidence>
<evidence type="ECO:0000313" key="6">
    <source>
        <dbReference type="RefSeq" id="XP_031571502.1"/>
    </source>
</evidence>
<evidence type="ECO:0000313" key="5">
    <source>
        <dbReference type="Proteomes" id="UP000515163"/>
    </source>
</evidence>
<evidence type="ECO:0000256" key="1">
    <source>
        <dbReference type="ARBA" id="ARBA00005585"/>
    </source>
</evidence>
<evidence type="ECO:0000256" key="3">
    <source>
        <dbReference type="SAM" id="Phobius"/>
    </source>
</evidence>
<comment type="similarity">
    <text evidence="1">Belongs to the patched family.</text>
</comment>
<feature type="transmembrane region" description="Helical" evidence="3">
    <location>
        <begin position="745"/>
        <end position="763"/>
    </location>
</feature>
<dbReference type="OrthoDB" id="6510177at2759"/>
<dbReference type="Proteomes" id="UP000515163">
    <property type="component" value="Unplaced"/>
</dbReference>
<protein>
    <submittedName>
        <fullName evidence="6">Patched domain-containing protein 3-like</fullName>
    </submittedName>
</protein>
<name>A0A6P8IWQ3_ACTTE</name>
<feature type="transmembrane region" description="Helical" evidence="3">
    <location>
        <begin position="314"/>
        <end position="337"/>
    </location>
</feature>
<keyword evidence="3" id="KW-0812">Transmembrane</keyword>
<evidence type="ECO:0000256" key="2">
    <source>
        <dbReference type="SAM" id="MobiDB-lite"/>
    </source>
</evidence>
<feature type="transmembrane region" description="Helical" evidence="3">
    <location>
        <begin position="284"/>
        <end position="302"/>
    </location>
</feature>
<dbReference type="GO" id="GO:0016020">
    <property type="term" value="C:membrane"/>
    <property type="evidence" value="ECO:0007669"/>
    <property type="project" value="TreeGrafter"/>
</dbReference>
<dbReference type="InParanoid" id="A0A6P8IWQ3"/>
<proteinExistence type="inferred from homology"/>
<gene>
    <name evidence="6" type="primary">LOC116305679</name>
</gene>
<feature type="transmembrane region" description="Helical" evidence="3">
    <location>
        <begin position="816"/>
        <end position="840"/>
    </location>
</feature>
<feature type="domain" description="SSD" evidence="4">
    <location>
        <begin position="729"/>
        <end position="842"/>
    </location>
</feature>
<dbReference type="PROSITE" id="PS50156">
    <property type="entry name" value="SSD"/>
    <property type="match status" value="2"/>
</dbReference>
<dbReference type="GeneID" id="116305679"/>
<feature type="transmembrane region" description="Helical" evidence="3">
    <location>
        <begin position="50"/>
        <end position="70"/>
    </location>
</feature>
<dbReference type="Pfam" id="PF12349">
    <property type="entry name" value="Sterol-sensing"/>
    <property type="match status" value="1"/>
</dbReference>
<keyword evidence="5" id="KW-1185">Reference proteome</keyword>